<dbReference type="Proteomes" id="UP000054630">
    <property type="component" value="Unassembled WGS sequence"/>
</dbReference>
<sequence>MHEFRDIFEVFPSVDRCIELIPEGLELENISIEGWQLRDRPSCVGFVVVHRGRESRGRRRHKRRCE</sequence>
<gene>
    <name evidence="1" type="ORF">T07_12337</name>
</gene>
<comment type="caution">
    <text evidence="1">The sequence shown here is derived from an EMBL/GenBank/DDBJ whole genome shotgun (WGS) entry which is preliminary data.</text>
</comment>
<accession>A0A0V0RG54</accession>
<organism evidence="1 2">
    <name type="scientific">Trichinella nelsoni</name>
    <dbReference type="NCBI Taxonomy" id="6336"/>
    <lineage>
        <taxon>Eukaryota</taxon>
        <taxon>Metazoa</taxon>
        <taxon>Ecdysozoa</taxon>
        <taxon>Nematoda</taxon>
        <taxon>Enoplea</taxon>
        <taxon>Dorylaimia</taxon>
        <taxon>Trichinellida</taxon>
        <taxon>Trichinellidae</taxon>
        <taxon>Trichinella</taxon>
    </lineage>
</organism>
<reference evidence="1 2" key="1">
    <citation type="submission" date="2015-01" db="EMBL/GenBank/DDBJ databases">
        <title>Evolution of Trichinella species and genotypes.</title>
        <authorList>
            <person name="Korhonen P.K."/>
            <person name="Edoardo P."/>
            <person name="Giuseppe L.R."/>
            <person name="Gasser R.B."/>
        </authorList>
    </citation>
    <scope>NUCLEOTIDE SEQUENCE [LARGE SCALE GENOMIC DNA]</scope>
    <source>
        <strain evidence="1">ISS37</strain>
    </source>
</reference>
<protein>
    <submittedName>
        <fullName evidence="1">Uncharacterized protein</fullName>
    </submittedName>
</protein>
<name>A0A0V0RG54_9BILA</name>
<dbReference type="AlphaFoldDB" id="A0A0V0RG54"/>
<keyword evidence="2" id="KW-1185">Reference proteome</keyword>
<evidence type="ECO:0000313" key="2">
    <source>
        <dbReference type="Proteomes" id="UP000054630"/>
    </source>
</evidence>
<evidence type="ECO:0000313" key="1">
    <source>
        <dbReference type="EMBL" id="KRX13274.1"/>
    </source>
</evidence>
<dbReference type="EMBL" id="JYDL01000211">
    <property type="protein sequence ID" value="KRX13274.1"/>
    <property type="molecule type" value="Genomic_DNA"/>
</dbReference>
<proteinExistence type="predicted"/>